<protein>
    <submittedName>
        <fullName evidence="1">9149_t:CDS:1</fullName>
    </submittedName>
</protein>
<dbReference type="AlphaFoldDB" id="A0A9N9FQH9"/>
<proteinExistence type="predicted"/>
<dbReference type="EMBL" id="CAJVPK010000788">
    <property type="protein sequence ID" value="CAG8549322.1"/>
    <property type="molecule type" value="Genomic_DNA"/>
</dbReference>
<dbReference type="InterPro" id="IPR012337">
    <property type="entry name" value="RNaseH-like_sf"/>
</dbReference>
<dbReference type="InterPro" id="IPR036397">
    <property type="entry name" value="RNaseH_sf"/>
</dbReference>
<comment type="caution">
    <text evidence="1">The sequence shown here is derived from an EMBL/GenBank/DDBJ whole genome shotgun (WGS) entry which is preliminary data.</text>
</comment>
<dbReference type="Proteomes" id="UP000789706">
    <property type="component" value="Unassembled WGS sequence"/>
</dbReference>
<sequence>MNITKLAERLKKLSRVELQNLVYRCGLTGAQHNKLCMSHHLSRHLIVTYLQEQLEHTVKLVKLKQTTKTAAVSNFRTFSSALITNVMTIESTLFTILTILSGKDQQFEVKSSFPTAIYQYLNRMIKKEINSEYSGDEIANWLCDLGKKSEIKEYLLGQDGNKSNRKKKNFSKLLAQYWVKDHANLCSKELTNYFNNSKKKDDLADCLLQGLVYLGCRRFSIHEANKWIIDKNI</sequence>
<dbReference type="Gene3D" id="3.30.420.10">
    <property type="entry name" value="Ribonuclease H-like superfamily/Ribonuclease H"/>
    <property type="match status" value="1"/>
</dbReference>
<evidence type="ECO:0000313" key="1">
    <source>
        <dbReference type="EMBL" id="CAG8549322.1"/>
    </source>
</evidence>
<organism evidence="1 2">
    <name type="scientific">Diversispora eburnea</name>
    <dbReference type="NCBI Taxonomy" id="1213867"/>
    <lineage>
        <taxon>Eukaryota</taxon>
        <taxon>Fungi</taxon>
        <taxon>Fungi incertae sedis</taxon>
        <taxon>Mucoromycota</taxon>
        <taxon>Glomeromycotina</taxon>
        <taxon>Glomeromycetes</taxon>
        <taxon>Diversisporales</taxon>
        <taxon>Diversisporaceae</taxon>
        <taxon>Diversispora</taxon>
    </lineage>
</organism>
<name>A0A9N9FQH9_9GLOM</name>
<evidence type="ECO:0000313" key="2">
    <source>
        <dbReference type="Proteomes" id="UP000789706"/>
    </source>
</evidence>
<reference evidence="1" key="1">
    <citation type="submission" date="2021-06" db="EMBL/GenBank/DDBJ databases">
        <authorList>
            <person name="Kallberg Y."/>
            <person name="Tangrot J."/>
            <person name="Rosling A."/>
        </authorList>
    </citation>
    <scope>NUCLEOTIDE SEQUENCE</scope>
    <source>
        <strain evidence="1">AZ414A</strain>
    </source>
</reference>
<dbReference type="GO" id="GO:0003676">
    <property type="term" value="F:nucleic acid binding"/>
    <property type="evidence" value="ECO:0007669"/>
    <property type="project" value="InterPro"/>
</dbReference>
<dbReference type="SUPFAM" id="SSF53098">
    <property type="entry name" value="Ribonuclease H-like"/>
    <property type="match status" value="1"/>
</dbReference>
<accession>A0A9N9FQH9</accession>
<dbReference type="OrthoDB" id="5552842at2759"/>
<gene>
    <name evidence="1" type="ORF">DEBURN_LOCUS7019</name>
</gene>
<keyword evidence="2" id="KW-1185">Reference proteome</keyword>